<reference evidence="2" key="1">
    <citation type="journal article" date="2022" name="Mol. Ecol. Resour.">
        <title>The genomes of chicory, endive, great burdock and yacon provide insights into Asteraceae palaeo-polyploidization history and plant inulin production.</title>
        <authorList>
            <person name="Fan W."/>
            <person name="Wang S."/>
            <person name="Wang H."/>
            <person name="Wang A."/>
            <person name="Jiang F."/>
            <person name="Liu H."/>
            <person name="Zhao H."/>
            <person name="Xu D."/>
            <person name="Zhang Y."/>
        </authorList>
    </citation>
    <scope>NUCLEOTIDE SEQUENCE [LARGE SCALE GENOMIC DNA]</scope>
    <source>
        <strain evidence="2">cv. Niubang</strain>
    </source>
</reference>
<dbReference type="Proteomes" id="UP001055879">
    <property type="component" value="Linkage Group LG11"/>
</dbReference>
<protein>
    <submittedName>
        <fullName evidence="1">Uncharacterized protein</fullName>
    </submittedName>
</protein>
<name>A0ACB8Z3C8_ARCLA</name>
<sequence length="109" mass="12197">MTIFHLTQFVSIQIVYGFFQLYANLSQFTSTIAHGEILKANFYSDCNSELAVSSTLQFGILFGNRLMVQSLKEGNSDYEVLEGSFVGGMRDFGRNNDVSGFTRRIMAGE</sequence>
<comment type="caution">
    <text evidence="1">The sequence shown here is derived from an EMBL/GenBank/DDBJ whole genome shotgun (WGS) entry which is preliminary data.</text>
</comment>
<evidence type="ECO:0000313" key="1">
    <source>
        <dbReference type="EMBL" id="KAI3692164.1"/>
    </source>
</evidence>
<accession>A0ACB8Z3C8</accession>
<proteinExistence type="predicted"/>
<keyword evidence="2" id="KW-1185">Reference proteome</keyword>
<reference evidence="1 2" key="2">
    <citation type="journal article" date="2022" name="Mol. Ecol. Resour.">
        <title>The genomes of chicory, endive, great burdock and yacon provide insights into Asteraceae paleo-polyploidization history and plant inulin production.</title>
        <authorList>
            <person name="Fan W."/>
            <person name="Wang S."/>
            <person name="Wang H."/>
            <person name="Wang A."/>
            <person name="Jiang F."/>
            <person name="Liu H."/>
            <person name="Zhao H."/>
            <person name="Xu D."/>
            <person name="Zhang Y."/>
        </authorList>
    </citation>
    <scope>NUCLEOTIDE SEQUENCE [LARGE SCALE GENOMIC DNA]</scope>
    <source>
        <strain evidence="2">cv. Niubang</strain>
    </source>
</reference>
<evidence type="ECO:0000313" key="2">
    <source>
        <dbReference type="Proteomes" id="UP001055879"/>
    </source>
</evidence>
<dbReference type="EMBL" id="CM042057">
    <property type="protein sequence ID" value="KAI3692164.1"/>
    <property type="molecule type" value="Genomic_DNA"/>
</dbReference>
<gene>
    <name evidence="1" type="ORF">L6452_31973</name>
</gene>
<organism evidence="1 2">
    <name type="scientific">Arctium lappa</name>
    <name type="common">Greater burdock</name>
    <name type="synonym">Lappa major</name>
    <dbReference type="NCBI Taxonomy" id="4217"/>
    <lineage>
        <taxon>Eukaryota</taxon>
        <taxon>Viridiplantae</taxon>
        <taxon>Streptophyta</taxon>
        <taxon>Embryophyta</taxon>
        <taxon>Tracheophyta</taxon>
        <taxon>Spermatophyta</taxon>
        <taxon>Magnoliopsida</taxon>
        <taxon>eudicotyledons</taxon>
        <taxon>Gunneridae</taxon>
        <taxon>Pentapetalae</taxon>
        <taxon>asterids</taxon>
        <taxon>campanulids</taxon>
        <taxon>Asterales</taxon>
        <taxon>Asteraceae</taxon>
        <taxon>Carduoideae</taxon>
        <taxon>Cardueae</taxon>
        <taxon>Arctiinae</taxon>
        <taxon>Arctium</taxon>
    </lineage>
</organism>